<feature type="region of interest" description="Disordered" evidence="1">
    <location>
        <begin position="108"/>
        <end position="131"/>
    </location>
</feature>
<feature type="compositionally biased region" description="Polar residues" evidence="1">
    <location>
        <begin position="601"/>
        <end position="621"/>
    </location>
</feature>
<feature type="compositionally biased region" description="Pro residues" evidence="1">
    <location>
        <begin position="855"/>
        <end position="865"/>
    </location>
</feature>
<feature type="region of interest" description="Disordered" evidence="1">
    <location>
        <begin position="970"/>
        <end position="996"/>
    </location>
</feature>
<dbReference type="EMBL" id="ML179140">
    <property type="protein sequence ID" value="THU98235.1"/>
    <property type="molecule type" value="Genomic_DNA"/>
</dbReference>
<feature type="compositionally biased region" description="Basic and acidic residues" evidence="1">
    <location>
        <begin position="1081"/>
        <end position="1097"/>
    </location>
</feature>
<feature type="compositionally biased region" description="Basic and acidic residues" evidence="1">
    <location>
        <begin position="25"/>
        <end position="44"/>
    </location>
</feature>
<feature type="compositionally biased region" description="Acidic residues" evidence="1">
    <location>
        <begin position="114"/>
        <end position="127"/>
    </location>
</feature>
<feature type="compositionally biased region" description="Polar residues" evidence="1">
    <location>
        <begin position="1018"/>
        <end position="1028"/>
    </location>
</feature>
<dbReference type="SUPFAM" id="SSF56112">
    <property type="entry name" value="Protein kinase-like (PK-like)"/>
    <property type="match status" value="1"/>
</dbReference>
<sequence length="1199" mass="130575">MVSISPASCPGPDTFGRKMSFAMKGKEAEKERKDGVKIEVRGVDVEDGEQDPETSLITEREYHQVSPESDDEEYDSECTLDLDELGLDNAGAPLERMIQIDGEVVVDSGWNSEDSYDEDAEEDEVNEEEAKEKARVLQALYKACQEARFQHVDSDEEPGFDDTEDEDEDEFDSTSDSESDTTSVGYDDLDFERLVDDLFTTETDNPPPGVLSTLCLPRPLPPLTLLPLPPSSSTLLLLLSLNDPALRSDPWNPVPRILCAVDRSLDTDAFGTSTEKPGTIHLFLKHLAPFEPFVPHSSYSPTTGTFPSRPSALYPTTIVGVSHTLSQWIDFCRQILEGLVFLHECGVAHRGFKPSSEKEKHADKEQDQATTPLFMMDISADPEAVNMFFVSSPRVLSASYPSPHSLPALLGHSSKTVQQLSFDRNRYPVKYYFTNLYRAVKVLDPKKKNSSSRADSVVSSELPSPSGISSNSDSLASPMTSSPVSEKHPQLDPLALPTQIPPPRPRSVPTRSKSLIPSPLSTSQPQQALTDSTIPVTRPKSQQGTSRGTKATAMGKVSSLSVMTSPTGGIEHSLGPSSPSLSSASGASAPTSRSGSRSTSVSAKSNRRCSATATANTNSVGSAKPKKSKHPLFIRDVIELGELFEKEVLPRVRKLDLGVSGPGEKASMLGEEVWEGVDLDSERGNKEGRGRKGSITSATLGEADKAALVRLRDSSRAPRGRNESELKQLGTVTGVLMSLIHMMKTGNLTAEEARKNWEDGTWSVLKSGGIRDESESGSGTRSAVWCRAENEITAASDTTPEVVVKAGLGVEREQEGSKENVEKKDEEDDNQRQNLLVDRRPSIVVDLTDDLNDVPSPPPLSPSPSPSASRRGSMQLPLSPMMREQEKQKQKPSEQLGKVGFGEISGSSTATTTTGAARVPDVSRVTTGQFPSGQVPAQSYAHRLGPGALTDEVYPTQAQVVKDHYPQHVLPQHRQQQQQQQQYPQIPISSGQSTSYSYQYMPQHHHYHRRLLTPPSTPRTGHTPQSSRDLGAGYVVHDLTGHGIRTSMGTVAIEPGPSTMDTKMSTVTRVRGGLELGIEGNGKRREREREREREERNHHRRRTTSSTSAYMRSIAGDMGKGGSGFGFTKLGTALSARGVEERMKMIGRRDRVVSVPLVPGDVLAENAVEGVVEPRVEAQRVSSSLVVPRPPILERSLSD</sequence>
<feature type="compositionally biased region" description="Polar residues" evidence="1">
    <location>
        <begin position="475"/>
        <end position="484"/>
    </location>
</feature>
<dbReference type="AlphaFoldDB" id="A0A4V4HGC2"/>
<gene>
    <name evidence="2" type="ORF">K435DRAFT_965055</name>
</gene>
<dbReference type="InterPro" id="IPR011009">
    <property type="entry name" value="Kinase-like_dom_sf"/>
</dbReference>
<feature type="compositionally biased region" description="Polar residues" evidence="1">
    <location>
        <begin position="519"/>
        <end position="549"/>
    </location>
</feature>
<evidence type="ECO:0008006" key="4">
    <source>
        <dbReference type="Google" id="ProtNLM"/>
    </source>
</evidence>
<evidence type="ECO:0000313" key="3">
    <source>
        <dbReference type="Proteomes" id="UP000297245"/>
    </source>
</evidence>
<feature type="region of interest" description="Disordered" evidence="1">
    <location>
        <begin position="1010"/>
        <end position="1031"/>
    </location>
</feature>
<feature type="region of interest" description="Disordered" evidence="1">
    <location>
        <begin position="25"/>
        <end position="74"/>
    </location>
</feature>
<name>A0A4V4HGC2_DENBC</name>
<organism evidence="2 3">
    <name type="scientific">Dendrothele bispora (strain CBS 962.96)</name>
    <dbReference type="NCBI Taxonomy" id="1314807"/>
    <lineage>
        <taxon>Eukaryota</taxon>
        <taxon>Fungi</taxon>
        <taxon>Dikarya</taxon>
        <taxon>Basidiomycota</taxon>
        <taxon>Agaricomycotina</taxon>
        <taxon>Agaricomycetes</taxon>
        <taxon>Agaricomycetidae</taxon>
        <taxon>Agaricales</taxon>
        <taxon>Agaricales incertae sedis</taxon>
        <taxon>Dendrothele</taxon>
    </lineage>
</organism>
<keyword evidence="3" id="KW-1185">Reference proteome</keyword>
<dbReference type="OrthoDB" id="3260792at2759"/>
<feature type="compositionally biased region" description="Basic and acidic residues" evidence="1">
    <location>
        <begin position="883"/>
        <end position="892"/>
    </location>
</feature>
<dbReference type="Proteomes" id="UP000297245">
    <property type="component" value="Unassembled WGS sequence"/>
</dbReference>
<feature type="compositionally biased region" description="Low complexity" evidence="1">
    <location>
        <begin position="573"/>
        <end position="600"/>
    </location>
</feature>
<feature type="compositionally biased region" description="Acidic residues" evidence="1">
    <location>
        <begin position="154"/>
        <end position="179"/>
    </location>
</feature>
<evidence type="ECO:0000313" key="2">
    <source>
        <dbReference type="EMBL" id="THU98235.1"/>
    </source>
</evidence>
<feature type="region of interest" description="Disordered" evidence="1">
    <location>
        <begin position="445"/>
        <end position="628"/>
    </location>
</feature>
<feature type="compositionally biased region" description="Low complexity" evidence="1">
    <location>
        <begin position="451"/>
        <end position="474"/>
    </location>
</feature>
<evidence type="ECO:0000256" key="1">
    <source>
        <dbReference type="SAM" id="MobiDB-lite"/>
    </source>
</evidence>
<feature type="compositionally biased region" description="Low complexity" evidence="1">
    <location>
        <begin position="905"/>
        <end position="917"/>
    </location>
</feature>
<accession>A0A4V4HGC2</accession>
<feature type="region of interest" description="Disordered" evidence="1">
    <location>
        <begin position="148"/>
        <end position="187"/>
    </location>
</feature>
<proteinExistence type="predicted"/>
<feature type="compositionally biased region" description="Polar residues" evidence="1">
    <location>
        <begin position="558"/>
        <end position="567"/>
    </location>
</feature>
<feature type="region of interest" description="Disordered" evidence="1">
    <location>
        <begin position="808"/>
        <end position="920"/>
    </location>
</feature>
<protein>
    <recommendedName>
        <fullName evidence="4">Protein kinase domain-containing protein</fullName>
    </recommendedName>
</protein>
<feature type="region of interest" description="Disordered" evidence="1">
    <location>
        <begin position="1079"/>
        <end position="1107"/>
    </location>
</feature>
<feature type="compositionally biased region" description="Basic and acidic residues" evidence="1">
    <location>
        <begin position="810"/>
        <end position="824"/>
    </location>
</feature>
<reference evidence="2 3" key="1">
    <citation type="journal article" date="2019" name="Nat. Ecol. Evol.">
        <title>Megaphylogeny resolves global patterns of mushroom evolution.</title>
        <authorList>
            <person name="Varga T."/>
            <person name="Krizsan K."/>
            <person name="Foldi C."/>
            <person name="Dima B."/>
            <person name="Sanchez-Garcia M."/>
            <person name="Sanchez-Ramirez S."/>
            <person name="Szollosi G.J."/>
            <person name="Szarkandi J.G."/>
            <person name="Papp V."/>
            <person name="Albert L."/>
            <person name="Andreopoulos W."/>
            <person name="Angelini C."/>
            <person name="Antonin V."/>
            <person name="Barry K.W."/>
            <person name="Bougher N.L."/>
            <person name="Buchanan P."/>
            <person name="Buyck B."/>
            <person name="Bense V."/>
            <person name="Catcheside P."/>
            <person name="Chovatia M."/>
            <person name="Cooper J."/>
            <person name="Damon W."/>
            <person name="Desjardin D."/>
            <person name="Finy P."/>
            <person name="Geml J."/>
            <person name="Haridas S."/>
            <person name="Hughes K."/>
            <person name="Justo A."/>
            <person name="Karasinski D."/>
            <person name="Kautmanova I."/>
            <person name="Kiss B."/>
            <person name="Kocsube S."/>
            <person name="Kotiranta H."/>
            <person name="LaButti K.M."/>
            <person name="Lechner B.E."/>
            <person name="Liimatainen K."/>
            <person name="Lipzen A."/>
            <person name="Lukacs Z."/>
            <person name="Mihaltcheva S."/>
            <person name="Morgado L.N."/>
            <person name="Niskanen T."/>
            <person name="Noordeloos M.E."/>
            <person name="Ohm R.A."/>
            <person name="Ortiz-Santana B."/>
            <person name="Ovrebo C."/>
            <person name="Racz N."/>
            <person name="Riley R."/>
            <person name="Savchenko A."/>
            <person name="Shiryaev A."/>
            <person name="Soop K."/>
            <person name="Spirin V."/>
            <person name="Szebenyi C."/>
            <person name="Tomsovsky M."/>
            <person name="Tulloss R.E."/>
            <person name="Uehling J."/>
            <person name="Grigoriev I.V."/>
            <person name="Vagvolgyi C."/>
            <person name="Papp T."/>
            <person name="Martin F.M."/>
            <person name="Miettinen O."/>
            <person name="Hibbett D.S."/>
            <person name="Nagy L.G."/>
        </authorList>
    </citation>
    <scope>NUCLEOTIDE SEQUENCE [LARGE SCALE GENOMIC DNA]</scope>
    <source>
        <strain evidence="2 3">CBS 962.96</strain>
    </source>
</reference>